<keyword evidence="2" id="KW-1185">Reference proteome</keyword>
<gene>
    <name evidence="1" type="ORF">ANACOL_00231</name>
</gene>
<comment type="caution">
    <text evidence="1">The sequence shown here is derived from an EMBL/GenBank/DDBJ whole genome shotgun (WGS) entry which is preliminary data.</text>
</comment>
<reference evidence="1" key="1">
    <citation type="submission" date="2007-11" db="EMBL/GenBank/DDBJ databases">
        <authorList>
            <person name="Fulton L."/>
            <person name="Clifton S."/>
            <person name="Fulton B."/>
            <person name="Xu J."/>
            <person name="Minx P."/>
            <person name="Pepin K.H."/>
            <person name="Johnson M."/>
            <person name="Thiruvilangam P."/>
            <person name="Bhonagiri V."/>
            <person name="Nash W.E."/>
            <person name="Mardis E.R."/>
            <person name="Wilson R.K."/>
        </authorList>
    </citation>
    <scope>NUCLEOTIDE SEQUENCE [LARGE SCALE GENOMIC DNA]</scope>
    <source>
        <strain evidence="1">DSM 17241</strain>
    </source>
</reference>
<evidence type="ECO:0000313" key="2">
    <source>
        <dbReference type="Proteomes" id="UP000003803"/>
    </source>
</evidence>
<organism evidence="1 2">
    <name type="scientific">Anaerotruncus colihominis DSM 17241</name>
    <dbReference type="NCBI Taxonomy" id="445972"/>
    <lineage>
        <taxon>Bacteria</taxon>
        <taxon>Bacillati</taxon>
        <taxon>Bacillota</taxon>
        <taxon>Clostridia</taxon>
        <taxon>Eubacteriales</taxon>
        <taxon>Oscillospiraceae</taxon>
        <taxon>Anaerotruncus</taxon>
    </lineage>
</organism>
<name>B0P659_9FIRM</name>
<evidence type="ECO:0000313" key="1">
    <source>
        <dbReference type="EMBL" id="EDS12684.1"/>
    </source>
</evidence>
<dbReference type="Proteomes" id="UP000003803">
    <property type="component" value="Unassembled WGS sequence"/>
</dbReference>
<dbReference type="HOGENOM" id="CLU_3228811_0_0_9"/>
<reference evidence="1" key="2">
    <citation type="submission" date="2013-09" db="EMBL/GenBank/DDBJ databases">
        <title>Draft genome sequence of Anaerotruncus colihominis(DSM 17241).</title>
        <authorList>
            <person name="Sudarsanam P."/>
            <person name="Ley R."/>
            <person name="Guruge J."/>
            <person name="Turnbaugh P.J."/>
            <person name="Mahowald M."/>
            <person name="Liep D."/>
            <person name="Gordon J."/>
        </authorList>
    </citation>
    <scope>NUCLEOTIDE SEQUENCE</scope>
    <source>
        <strain evidence="1">DSM 17241</strain>
    </source>
</reference>
<protein>
    <submittedName>
        <fullName evidence="1">Uncharacterized protein</fullName>
    </submittedName>
</protein>
<dbReference type="EMBL" id="ABGD02000005">
    <property type="protein sequence ID" value="EDS12684.1"/>
    <property type="molecule type" value="Genomic_DNA"/>
</dbReference>
<proteinExistence type="predicted"/>
<dbReference type="AlphaFoldDB" id="B0P659"/>
<sequence>MTNEVGQCGLRLLKKAAHGKITALRLFYRFMARAIRVRGPLPL</sequence>
<accession>B0P659</accession>